<dbReference type="Gene3D" id="2.40.10.220">
    <property type="entry name" value="predicted glycosyltransferase like domains"/>
    <property type="match status" value="1"/>
</dbReference>
<gene>
    <name evidence="2" type="ORF">A2527_07970</name>
</gene>
<dbReference type="STRING" id="1817772.A2527_07970"/>
<name>A0A1F6GAH1_9PROT</name>
<evidence type="ECO:0000313" key="3">
    <source>
        <dbReference type="Proteomes" id="UP000178449"/>
    </source>
</evidence>
<evidence type="ECO:0000313" key="2">
    <source>
        <dbReference type="EMBL" id="OGG95103.1"/>
    </source>
</evidence>
<comment type="caution">
    <text evidence="2">The sequence shown here is derived from an EMBL/GenBank/DDBJ whole genome shotgun (WGS) entry which is preliminary data.</text>
</comment>
<dbReference type="GO" id="GO:0035438">
    <property type="term" value="F:cyclic-di-GMP binding"/>
    <property type="evidence" value="ECO:0007669"/>
    <property type="project" value="InterPro"/>
</dbReference>
<feature type="domain" description="PilZ" evidence="1">
    <location>
        <begin position="66"/>
        <end position="157"/>
    </location>
</feature>
<evidence type="ECO:0000259" key="1">
    <source>
        <dbReference type="Pfam" id="PF07238"/>
    </source>
</evidence>
<dbReference type="EMBL" id="MFNE01000026">
    <property type="protein sequence ID" value="OGG95103.1"/>
    <property type="molecule type" value="Genomic_DNA"/>
</dbReference>
<proteinExistence type="predicted"/>
<organism evidence="2 3">
    <name type="scientific">Candidatus Lambdaproteobacteria bacterium RIFOXYD2_FULL_50_16</name>
    <dbReference type="NCBI Taxonomy" id="1817772"/>
    <lineage>
        <taxon>Bacteria</taxon>
        <taxon>Pseudomonadati</taxon>
        <taxon>Pseudomonadota</taxon>
        <taxon>Candidatus Lambdaproteobacteria</taxon>
    </lineage>
</organism>
<sequence>MFSIKAVYRDKSFVLTEPLDLDGSTKVILTLLGDQTEAEDSDSLISDEDDFGLDDSPFSQDGRAMRAFPRYQAKGELLVFSGNKEIKFRLIDYSKGGLGFFSIHAFEAGTLLRAAIPDPIFTNHHQFDFDFEVARSIPIKGGFQIGCRFAEEIDLDLWHSIASAGG</sequence>
<protein>
    <recommendedName>
        <fullName evidence="1">PilZ domain-containing protein</fullName>
    </recommendedName>
</protein>
<dbReference type="AlphaFoldDB" id="A0A1F6GAH1"/>
<dbReference type="InterPro" id="IPR009875">
    <property type="entry name" value="PilZ_domain"/>
</dbReference>
<dbReference type="Pfam" id="PF07238">
    <property type="entry name" value="PilZ"/>
    <property type="match status" value="1"/>
</dbReference>
<accession>A0A1F6GAH1</accession>
<reference evidence="2 3" key="1">
    <citation type="journal article" date="2016" name="Nat. Commun.">
        <title>Thousands of microbial genomes shed light on interconnected biogeochemical processes in an aquifer system.</title>
        <authorList>
            <person name="Anantharaman K."/>
            <person name="Brown C.T."/>
            <person name="Hug L.A."/>
            <person name="Sharon I."/>
            <person name="Castelle C.J."/>
            <person name="Probst A.J."/>
            <person name="Thomas B.C."/>
            <person name="Singh A."/>
            <person name="Wilkins M.J."/>
            <person name="Karaoz U."/>
            <person name="Brodie E.L."/>
            <person name="Williams K.H."/>
            <person name="Hubbard S.S."/>
            <person name="Banfield J.F."/>
        </authorList>
    </citation>
    <scope>NUCLEOTIDE SEQUENCE [LARGE SCALE GENOMIC DNA]</scope>
</reference>
<dbReference type="Proteomes" id="UP000178449">
    <property type="component" value="Unassembled WGS sequence"/>
</dbReference>